<name>A0A392TU49_9FABA</name>
<comment type="caution">
    <text evidence="2">The sequence shown here is derived from an EMBL/GenBank/DDBJ whole genome shotgun (WGS) entry which is preliminary data.</text>
</comment>
<feature type="region of interest" description="Disordered" evidence="1">
    <location>
        <begin position="41"/>
        <end position="85"/>
    </location>
</feature>
<evidence type="ECO:0000256" key="1">
    <source>
        <dbReference type="SAM" id="MobiDB-lite"/>
    </source>
</evidence>
<feature type="non-terminal residue" evidence="2">
    <location>
        <position position="1"/>
    </location>
</feature>
<protein>
    <submittedName>
        <fullName evidence="2">Uncharacterized protein</fullName>
    </submittedName>
</protein>
<accession>A0A392TU49</accession>
<organism evidence="2 3">
    <name type="scientific">Trifolium medium</name>
    <dbReference type="NCBI Taxonomy" id="97028"/>
    <lineage>
        <taxon>Eukaryota</taxon>
        <taxon>Viridiplantae</taxon>
        <taxon>Streptophyta</taxon>
        <taxon>Embryophyta</taxon>
        <taxon>Tracheophyta</taxon>
        <taxon>Spermatophyta</taxon>
        <taxon>Magnoliopsida</taxon>
        <taxon>eudicotyledons</taxon>
        <taxon>Gunneridae</taxon>
        <taxon>Pentapetalae</taxon>
        <taxon>rosids</taxon>
        <taxon>fabids</taxon>
        <taxon>Fabales</taxon>
        <taxon>Fabaceae</taxon>
        <taxon>Papilionoideae</taxon>
        <taxon>50 kb inversion clade</taxon>
        <taxon>NPAAA clade</taxon>
        <taxon>Hologalegina</taxon>
        <taxon>IRL clade</taxon>
        <taxon>Trifolieae</taxon>
        <taxon>Trifolium</taxon>
    </lineage>
</organism>
<feature type="non-terminal residue" evidence="2">
    <location>
        <position position="85"/>
    </location>
</feature>
<dbReference type="EMBL" id="LXQA010659327">
    <property type="protein sequence ID" value="MCI64592.1"/>
    <property type="molecule type" value="Genomic_DNA"/>
</dbReference>
<sequence length="85" mass="8651">LVGSRHSEAHDCLCVVNPVEGVNSGDHSGTDDDAEEDIKSVYTWPPPKSVPKVGGASPCTSSPPICGTGPSGDNSGEFDAARPCV</sequence>
<keyword evidence="3" id="KW-1185">Reference proteome</keyword>
<dbReference type="AlphaFoldDB" id="A0A392TU49"/>
<evidence type="ECO:0000313" key="3">
    <source>
        <dbReference type="Proteomes" id="UP000265520"/>
    </source>
</evidence>
<reference evidence="2 3" key="1">
    <citation type="journal article" date="2018" name="Front. Plant Sci.">
        <title>Red Clover (Trifolium pratense) and Zigzag Clover (T. medium) - A Picture of Genomic Similarities and Differences.</title>
        <authorList>
            <person name="Dluhosova J."/>
            <person name="Istvanek J."/>
            <person name="Nedelnik J."/>
            <person name="Repkova J."/>
        </authorList>
    </citation>
    <scope>NUCLEOTIDE SEQUENCE [LARGE SCALE GENOMIC DNA]</scope>
    <source>
        <strain evidence="3">cv. 10/8</strain>
        <tissue evidence="2">Leaf</tissue>
    </source>
</reference>
<proteinExistence type="predicted"/>
<dbReference type="Proteomes" id="UP000265520">
    <property type="component" value="Unassembled WGS sequence"/>
</dbReference>
<evidence type="ECO:0000313" key="2">
    <source>
        <dbReference type="EMBL" id="MCI64592.1"/>
    </source>
</evidence>